<dbReference type="AlphaFoldDB" id="B6BTA8"/>
<name>B6BTA8_9PROT</name>
<dbReference type="PANTHER" id="PTHR11220">
    <property type="entry name" value="HEME-BINDING PROTEIN-RELATED"/>
    <property type="match status" value="1"/>
</dbReference>
<dbReference type="HOGENOM" id="CLU_068699_0_1_4"/>
<keyword evidence="3" id="KW-1185">Reference proteome</keyword>
<evidence type="ECO:0000256" key="1">
    <source>
        <dbReference type="SAM" id="SignalP"/>
    </source>
</evidence>
<evidence type="ECO:0000313" key="2">
    <source>
        <dbReference type="EMBL" id="EDZ64485.1"/>
    </source>
</evidence>
<protein>
    <submittedName>
        <fullName evidence="2">Soul heme-binding protein</fullName>
    </submittedName>
</protein>
<dbReference type="PANTHER" id="PTHR11220:SF58">
    <property type="entry name" value="SOUL HEME-BINDING FAMILY PROTEIN"/>
    <property type="match status" value="1"/>
</dbReference>
<feature type="chain" id="PRO_5002843220" evidence="1">
    <location>
        <begin position="22"/>
        <end position="206"/>
    </location>
</feature>
<reference evidence="3" key="1">
    <citation type="journal article" date="2012" name="Stand. Genomic Sci.">
        <title>Genome sequence of strain HIMB624, a cultured representative from the OM43 clade of marine Betaproteobacteria.</title>
        <authorList>
            <person name="Huggett M.J."/>
            <person name="Hayakawa D.H."/>
            <person name="Rappe M.S."/>
        </authorList>
    </citation>
    <scope>NUCLEOTIDE SEQUENCE [LARGE SCALE GENOMIC DNA]</scope>
    <source>
        <strain evidence="3">KB13</strain>
    </source>
</reference>
<feature type="signal peptide" evidence="1">
    <location>
        <begin position="1"/>
        <end position="21"/>
    </location>
</feature>
<dbReference type="EMBL" id="DS995299">
    <property type="protein sequence ID" value="EDZ64485.1"/>
    <property type="molecule type" value="Genomic_DNA"/>
</dbReference>
<sequence>MRLLLLACLLFINNFFNTAMATEEPEFKLISEEGEFQIREYDPKIIAQVEVEGDFDEASSRGFKLLADYIFGNNLLDGGSKKISMTTPVEMSPMAENLLMTSSILDDQVNNKWLINFVMPQEFSLDTLPKPNNFQVNIIEVPKEKYAVIVFSGLVRESSYAEKAELLFNYLVENGLKQQGAIKIARYNPPWTLPFFRRNELMVRID</sequence>
<dbReference type="InterPro" id="IPR006917">
    <property type="entry name" value="SOUL_heme-bd"/>
</dbReference>
<dbReference type="Pfam" id="PF04832">
    <property type="entry name" value="SOUL"/>
    <property type="match status" value="1"/>
</dbReference>
<dbReference type="SUPFAM" id="SSF55136">
    <property type="entry name" value="Probable bacterial effector-binding domain"/>
    <property type="match status" value="1"/>
</dbReference>
<dbReference type="STRING" id="314607.KB13_617"/>
<keyword evidence="1" id="KW-0732">Signal</keyword>
<organism evidence="2 3">
    <name type="scientific">beta proteobacterium KB13</name>
    <dbReference type="NCBI Taxonomy" id="314607"/>
    <lineage>
        <taxon>Bacteria</taxon>
        <taxon>Pseudomonadati</taxon>
        <taxon>Pseudomonadota</taxon>
        <taxon>Betaproteobacteria</taxon>
        <taxon>Nitrosomonadales</taxon>
        <taxon>OM43 clade</taxon>
    </lineage>
</organism>
<gene>
    <name evidence="2" type="ORF">KB13_617</name>
</gene>
<evidence type="ECO:0000313" key="3">
    <source>
        <dbReference type="Proteomes" id="UP000004188"/>
    </source>
</evidence>
<proteinExistence type="predicted"/>
<dbReference type="eggNOG" id="COG3449">
    <property type="taxonomic scope" value="Bacteria"/>
</dbReference>
<dbReference type="Proteomes" id="UP000004188">
    <property type="component" value="Unassembled WGS sequence"/>
</dbReference>
<accession>B6BTA8</accession>
<dbReference type="InterPro" id="IPR011256">
    <property type="entry name" value="Reg_factor_effector_dom_sf"/>
</dbReference>
<dbReference type="Gene3D" id="3.20.80.10">
    <property type="entry name" value="Regulatory factor, effector binding domain"/>
    <property type="match status" value="1"/>
</dbReference>